<feature type="transmembrane region" description="Helical" evidence="12">
    <location>
        <begin position="33"/>
        <end position="54"/>
    </location>
</feature>
<dbReference type="Proteomes" id="UP000054363">
    <property type="component" value="Unassembled WGS sequence"/>
</dbReference>
<dbReference type="STRING" id="435908.IDSA_04225"/>
<comment type="caution">
    <text evidence="13">The sequence shown here is derived from an EMBL/GenBank/DDBJ whole genome shotgun (WGS) entry which is preliminary data.</text>
</comment>
<dbReference type="HAMAP" id="MF_00454">
    <property type="entry name" value="FluC"/>
    <property type="match status" value="1"/>
</dbReference>
<dbReference type="Pfam" id="PF02537">
    <property type="entry name" value="CRCB"/>
    <property type="match status" value="1"/>
</dbReference>
<evidence type="ECO:0000256" key="2">
    <source>
        <dbReference type="ARBA" id="ARBA00022475"/>
    </source>
</evidence>
<dbReference type="GO" id="GO:0062054">
    <property type="term" value="F:fluoride channel activity"/>
    <property type="evidence" value="ECO:0007669"/>
    <property type="project" value="UniProtKB-UniRule"/>
</dbReference>
<evidence type="ECO:0000256" key="5">
    <source>
        <dbReference type="ARBA" id="ARBA00022989"/>
    </source>
</evidence>
<dbReference type="EMBL" id="JPER01000001">
    <property type="protein sequence ID" value="KFZ31893.1"/>
    <property type="molecule type" value="Genomic_DNA"/>
</dbReference>
<dbReference type="GO" id="GO:0005886">
    <property type="term" value="C:plasma membrane"/>
    <property type="evidence" value="ECO:0007669"/>
    <property type="project" value="UniProtKB-SubCell"/>
</dbReference>
<protein>
    <recommendedName>
        <fullName evidence="12">Fluoride-specific ion channel FluC</fullName>
    </recommendedName>
</protein>
<keyword evidence="3" id="KW-0997">Cell inner membrane</keyword>
<comment type="similarity">
    <text evidence="10 12">Belongs to the fluoride channel Fluc/FEX (TC 1.A.43) family.</text>
</comment>
<feature type="binding site" evidence="12">
    <location>
        <position position="78"/>
    </location>
    <ligand>
        <name>Na(+)</name>
        <dbReference type="ChEBI" id="CHEBI:29101"/>
        <note>structural</note>
    </ligand>
</feature>
<dbReference type="PANTHER" id="PTHR28259">
    <property type="entry name" value="FLUORIDE EXPORT PROTEIN 1-RELATED"/>
    <property type="match status" value="1"/>
</dbReference>
<comment type="activity regulation">
    <text evidence="12">Na(+) is not transported, but it plays an essential structural role and its presence is essential for fluoride channel function.</text>
</comment>
<dbReference type="RefSeq" id="WP_034774431.1">
    <property type="nucleotide sequence ID" value="NZ_JPER01000001.1"/>
</dbReference>
<keyword evidence="6 12" id="KW-0915">Sodium</keyword>
<keyword evidence="4 12" id="KW-0812">Transmembrane</keyword>
<evidence type="ECO:0000256" key="8">
    <source>
        <dbReference type="ARBA" id="ARBA00023136"/>
    </source>
</evidence>
<keyword evidence="12" id="KW-0813">Transport</keyword>
<evidence type="ECO:0000256" key="9">
    <source>
        <dbReference type="ARBA" id="ARBA00023303"/>
    </source>
</evidence>
<dbReference type="PANTHER" id="PTHR28259:SF1">
    <property type="entry name" value="FLUORIDE EXPORT PROTEIN 1-RELATED"/>
    <property type="match status" value="1"/>
</dbReference>
<dbReference type="eggNOG" id="COG0239">
    <property type="taxonomic scope" value="Bacteria"/>
</dbReference>
<dbReference type="InterPro" id="IPR003691">
    <property type="entry name" value="FluC"/>
</dbReference>
<dbReference type="AlphaFoldDB" id="A0A094LAN1"/>
<accession>A0A094LAN1</accession>
<keyword evidence="2 12" id="KW-1003">Cell membrane</keyword>
<feature type="binding site" evidence="12">
    <location>
        <position position="75"/>
    </location>
    <ligand>
        <name>Na(+)</name>
        <dbReference type="ChEBI" id="CHEBI:29101"/>
        <note>structural</note>
    </ligand>
</feature>
<dbReference type="OrthoDB" id="9806299at2"/>
<keyword evidence="7 12" id="KW-0406">Ion transport</keyword>
<reference evidence="13 14" key="1">
    <citation type="submission" date="2014-06" db="EMBL/GenBank/DDBJ databases">
        <title>The draft genome sequence of Idiomarina salinarum ISL-52.</title>
        <authorList>
            <person name="Du J."/>
            <person name="Shao Z."/>
        </authorList>
    </citation>
    <scope>NUCLEOTIDE SEQUENCE [LARGE SCALE GENOMIC DNA]</scope>
    <source>
        <strain evidence="13 14">ISL-52</strain>
    </source>
</reference>
<organism evidence="13 14">
    <name type="scientific">Pseudidiomarina salinarum</name>
    <dbReference type="NCBI Taxonomy" id="435908"/>
    <lineage>
        <taxon>Bacteria</taxon>
        <taxon>Pseudomonadati</taxon>
        <taxon>Pseudomonadota</taxon>
        <taxon>Gammaproteobacteria</taxon>
        <taxon>Alteromonadales</taxon>
        <taxon>Idiomarinaceae</taxon>
        <taxon>Pseudidiomarina</taxon>
    </lineage>
</organism>
<comment type="catalytic activity">
    <reaction evidence="11">
        <text>fluoride(in) = fluoride(out)</text>
        <dbReference type="Rhea" id="RHEA:76159"/>
        <dbReference type="ChEBI" id="CHEBI:17051"/>
    </reaction>
    <physiologicalReaction direction="left-to-right" evidence="11">
        <dbReference type="Rhea" id="RHEA:76160"/>
    </physiologicalReaction>
</comment>
<evidence type="ECO:0000256" key="6">
    <source>
        <dbReference type="ARBA" id="ARBA00023053"/>
    </source>
</evidence>
<dbReference type="GO" id="GO:0140114">
    <property type="term" value="P:cellular detoxification of fluoride"/>
    <property type="evidence" value="ECO:0007669"/>
    <property type="project" value="UniProtKB-UniRule"/>
</dbReference>
<evidence type="ECO:0000313" key="13">
    <source>
        <dbReference type="EMBL" id="KFZ31893.1"/>
    </source>
</evidence>
<evidence type="ECO:0000256" key="3">
    <source>
        <dbReference type="ARBA" id="ARBA00022519"/>
    </source>
</evidence>
<dbReference type="GO" id="GO:0046872">
    <property type="term" value="F:metal ion binding"/>
    <property type="evidence" value="ECO:0007669"/>
    <property type="project" value="UniProtKB-KW"/>
</dbReference>
<feature type="transmembrane region" description="Helical" evidence="12">
    <location>
        <begin position="66"/>
        <end position="93"/>
    </location>
</feature>
<keyword evidence="12" id="KW-0479">Metal-binding</keyword>
<keyword evidence="14" id="KW-1185">Reference proteome</keyword>
<evidence type="ECO:0000256" key="12">
    <source>
        <dbReference type="HAMAP-Rule" id="MF_00454"/>
    </source>
</evidence>
<evidence type="ECO:0000256" key="10">
    <source>
        <dbReference type="ARBA" id="ARBA00035120"/>
    </source>
</evidence>
<sequence length="129" mass="14098">MNNLVWVAAGGALGAMARYGMNLWLVAEAGKAFPLGTLIVNITGSFLLAVLFVWQQQHQLPNQQAWLFLGVGVLGAFTTFSTFSLEVVLLAQAEEYLKAALHAGLNLVCCLAAVALALWLKPYYLWIWD</sequence>
<dbReference type="NCBIfam" id="TIGR00494">
    <property type="entry name" value="crcB"/>
    <property type="match status" value="1"/>
</dbReference>
<evidence type="ECO:0000256" key="11">
    <source>
        <dbReference type="ARBA" id="ARBA00035585"/>
    </source>
</evidence>
<proteinExistence type="inferred from homology"/>
<evidence type="ECO:0000256" key="4">
    <source>
        <dbReference type="ARBA" id="ARBA00022692"/>
    </source>
</evidence>
<comment type="function">
    <text evidence="12">Fluoride-specific ion channel. Important for reducing fluoride concentration in the cell, thus reducing its toxicity.</text>
</comment>
<name>A0A094LAN1_9GAMM</name>
<gene>
    <name evidence="12" type="primary">fluC</name>
    <name evidence="12" type="synonym">crcB</name>
    <name evidence="13" type="ORF">IDSA_04225</name>
</gene>
<evidence type="ECO:0000256" key="1">
    <source>
        <dbReference type="ARBA" id="ARBA00004651"/>
    </source>
</evidence>
<keyword evidence="8 12" id="KW-0472">Membrane</keyword>
<keyword evidence="5 12" id="KW-1133">Transmembrane helix</keyword>
<evidence type="ECO:0000313" key="14">
    <source>
        <dbReference type="Proteomes" id="UP000054363"/>
    </source>
</evidence>
<comment type="subcellular location">
    <subcellularLocation>
        <location evidence="1 12">Cell membrane</location>
        <topology evidence="1 12">Multi-pass membrane protein</topology>
    </subcellularLocation>
</comment>
<feature type="transmembrane region" description="Helical" evidence="12">
    <location>
        <begin position="99"/>
        <end position="120"/>
    </location>
</feature>
<evidence type="ECO:0000256" key="7">
    <source>
        <dbReference type="ARBA" id="ARBA00023065"/>
    </source>
</evidence>
<keyword evidence="9 12" id="KW-0407">Ion channel</keyword>